<name>A0A382L128_9ZZZZ</name>
<feature type="region of interest" description="Disordered" evidence="1">
    <location>
        <begin position="149"/>
        <end position="178"/>
    </location>
</feature>
<feature type="region of interest" description="Disordered" evidence="1">
    <location>
        <begin position="97"/>
        <end position="116"/>
    </location>
</feature>
<organism evidence="2">
    <name type="scientific">marine metagenome</name>
    <dbReference type="NCBI Taxonomy" id="408172"/>
    <lineage>
        <taxon>unclassified sequences</taxon>
        <taxon>metagenomes</taxon>
        <taxon>ecological metagenomes</taxon>
    </lineage>
</organism>
<reference evidence="2" key="1">
    <citation type="submission" date="2018-05" db="EMBL/GenBank/DDBJ databases">
        <authorList>
            <person name="Lanie J.A."/>
            <person name="Ng W.-L."/>
            <person name="Kazmierczak K.M."/>
            <person name="Andrzejewski T.M."/>
            <person name="Davidsen T.M."/>
            <person name="Wayne K.J."/>
            <person name="Tettelin H."/>
            <person name="Glass J.I."/>
            <person name="Rusch D."/>
            <person name="Podicherti R."/>
            <person name="Tsui H.-C.T."/>
            <person name="Winkler M.E."/>
        </authorList>
    </citation>
    <scope>NUCLEOTIDE SEQUENCE</scope>
</reference>
<feature type="compositionally biased region" description="Basic and acidic residues" evidence="1">
    <location>
        <begin position="98"/>
        <end position="113"/>
    </location>
</feature>
<proteinExistence type="predicted"/>
<accession>A0A382L128</accession>
<gene>
    <name evidence="2" type="ORF">METZ01_LOCUS282317</name>
</gene>
<sequence>MDQLKILDTLKANTARDSALETLMDIERVMDTANIYVYKNWIEGEVVEGPRIDRYWVTVTLMYPKALMPDPEGAMRLIKNGCKVYYTEEKLVTAAKLKSPDDSEGKDGADGKRPGQTRAKKVIKPIWLVTLVMPRKYLDDVQSAKLRVDDQDINSDAVEQASVDEIASDNTPDELGLE</sequence>
<evidence type="ECO:0000313" key="2">
    <source>
        <dbReference type="EMBL" id="SVC29463.1"/>
    </source>
</evidence>
<dbReference type="AlphaFoldDB" id="A0A382L128"/>
<protein>
    <submittedName>
        <fullName evidence="2">Uncharacterized protein</fullName>
    </submittedName>
</protein>
<evidence type="ECO:0000256" key="1">
    <source>
        <dbReference type="SAM" id="MobiDB-lite"/>
    </source>
</evidence>
<dbReference type="EMBL" id="UINC01083602">
    <property type="protein sequence ID" value="SVC29463.1"/>
    <property type="molecule type" value="Genomic_DNA"/>
</dbReference>